<evidence type="ECO:0000256" key="6">
    <source>
        <dbReference type="ARBA" id="ARBA00022723"/>
    </source>
</evidence>
<dbReference type="SUPFAM" id="SSF81342">
    <property type="entry name" value="Transmembrane di-heme cytochromes"/>
    <property type="match status" value="1"/>
</dbReference>
<protein>
    <submittedName>
        <fullName evidence="14">Cytochrome b subunit of formate dehydrogenase</fullName>
    </submittedName>
</protein>
<dbReference type="GO" id="GO:0005886">
    <property type="term" value="C:plasma membrane"/>
    <property type="evidence" value="ECO:0007669"/>
    <property type="project" value="UniProtKB-SubCell"/>
</dbReference>
<keyword evidence="7" id="KW-0249">Electron transport</keyword>
<feature type="transmembrane region" description="Helical" evidence="12">
    <location>
        <begin position="107"/>
        <end position="131"/>
    </location>
</feature>
<dbReference type="GO" id="GO:0022904">
    <property type="term" value="P:respiratory electron transport chain"/>
    <property type="evidence" value="ECO:0007669"/>
    <property type="project" value="InterPro"/>
</dbReference>
<comment type="subcellular location">
    <subcellularLocation>
        <location evidence="1">Cell membrane</location>
        <topology evidence="1">Multi-pass membrane protein</topology>
    </subcellularLocation>
</comment>
<dbReference type="Gene3D" id="2.60.40.1190">
    <property type="match status" value="1"/>
</dbReference>
<keyword evidence="15" id="KW-1185">Reference proteome</keyword>
<feature type="transmembrane region" description="Helical" evidence="12">
    <location>
        <begin position="143"/>
        <end position="160"/>
    </location>
</feature>
<evidence type="ECO:0000256" key="10">
    <source>
        <dbReference type="ARBA" id="ARBA00023136"/>
    </source>
</evidence>
<dbReference type="GO" id="GO:0020037">
    <property type="term" value="F:heme binding"/>
    <property type="evidence" value="ECO:0007669"/>
    <property type="project" value="InterPro"/>
</dbReference>
<evidence type="ECO:0000256" key="8">
    <source>
        <dbReference type="ARBA" id="ARBA00022989"/>
    </source>
</evidence>
<name>A0A1M7UP56_9BRAD</name>
<dbReference type="AlphaFoldDB" id="A0A1M7UP56"/>
<evidence type="ECO:0000256" key="7">
    <source>
        <dbReference type="ARBA" id="ARBA00022982"/>
    </source>
</evidence>
<evidence type="ECO:0000256" key="12">
    <source>
        <dbReference type="SAM" id="Phobius"/>
    </source>
</evidence>
<proteinExistence type="predicted"/>
<keyword evidence="6" id="KW-0479">Metal-binding</keyword>
<gene>
    <name evidence="14" type="ORF">SAMN05444170_6045</name>
</gene>
<dbReference type="InterPro" id="IPR011577">
    <property type="entry name" value="Cyt_b561_bac/Ni-Hgenase"/>
</dbReference>
<organism evidence="14 15">
    <name type="scientific">Bradyrhizobium erythrophlei</name>
    <dbReference type="NCBI Taxonomy" id="1437360"/>
    <lineage>
        <taxon>Bacteria</taxon>
        <taxon>Pseudomonadati</taxon>
        <taxon>Pseudomonadota</taxon>
        <taxon>Alphaproteobacteria</taxon>
        <taxon>Hyphomicrobiales</taxon>
        <taxon>Nitrobacteraceae</taxon>
        <taxon>Bradyrhizobium</taxon>
    </lineage>
</organism>
<dbReference type="Pfam" id="PF09459">
    <property type="entry name" value="EB_dh"/>
    <property type="match status" value="1"/>
</dbReference>
<keyword evidence="8 12" id="KW-1133">Transmembrane helix</keyword>
<evidence type="ECO:0000256" key="3">
    <source>
        <dbReference type="ARBA" id="ARBA00022475"/>
    </source>
</evidence>
<keyword evidence="10 12" id="KW-0472">Membrane</keyword>
<dbReference type="EMBL" id="LT670849">
    <property type="protein sequence ID" value="SHN84738.1"/>
    <property type="molecule type" value="Genomic_DNA"/>
</dbReference>
<dbReference type="GO" id="GO:0009055">
    <property type="term" value="F:electron transfer activity"/>
    <property type="evidence" value="ECO:0007669"/>
    <property type="project" value="InterPro"/>
</dbReference>
<evidence type="ECO:0000256" key="1">
    <source>
        <dbReference type="ARBA" id="ARBA00004651"/>
    </source>
</evidence>
<keyword evidence="9" id="KW-0408">Iron</keyword>
<dbReference type="CDD" id="cd09625">
    <property type="entry name" value="DOMON_like_cytochrome"/>
    <property type="match status" value="1"/>
</dbReference>
<feature type="transmembrane region" description="Helical" evidence="12">
    <location>
        <begin position="12"/>
        <end position="33"/>
    </location>
</feature>
<dbReference type="RefSeq" id="WP_072823501.1">
    <property type="nucleotide sequence ID" value="NZ_LT670849.1"/>
</dbReference>
<dbReference type="InterPro" id="IPR019020">
    <property type="entry name" value="Cyt-c552/DMSO_Rdtase_haem-bd"/>
</dbReference>
<dbReference type="InterPro" id="IPR016174">
    <property type="entry name" value="Di-haem_cyt_TM"/>
</dbReference>
<evidence type="ECO:0000313" key="15">
    <source>
        <dbReference type="Proteomes" id="UP000184096"/>
    </source>
</evidence>
<dbReference type="OrthoDB" id="5337932at2"/>
<evidence type="ECO:0000256" key="5">
    <source>
        <dbReference type="ARBA" id="ARBA00022692"/>
    </source>
</evidence>
<dbReference type="SUPFAM" id="SSF49344">
    <property type="entry name" value="CBD9-like"/>
    <property type="match status" value="1"/>
</dbReference>
<keyword evidence="3" id="KW-1003">Cell membrane</keyword>
<sequence length="627" mass="68398">MKYRKTDYGTIILHWLLVGAFGVAFFSGMRIATETPERLWINLFDAVLPRESVWVIHMQAALVLVAVALAYAVYLVRSGLTRRVKLDGMRFRGLFGRVEARLGAINVLLCWVFFIAMSLLMASGAALYFGILAGYDAATLHWYSTWVILAFAALHILTHFKIGGLSQLFRIFRPAHLPPPSKQLDAVELLAMLAEQSAAPARHVAPGNGLPTEPGFPLNGDLRKPRGAQSSITPAGTSAQGSGSRRRYPTLQANPLVVAAAVAITGTSFILAADRLAVDQLEIHRIDGADAPTLDGDTSDRAWRAAIPFFVTTNGGGNFEGRGETRIEVRAVHDGTWAYFLFIWEDPTRSLKHFPLLKESGGWRILNNGLESGDESDFHEDKFSVLLTTADLTLAGDRTFHASPHPIPGAPATTTGRGLHYSTAGYVDVWEWRATSGSTGWMDDAHFGPPLEPTPMQAHHIVPYKGGFAPDPGAANYVDNFAIEADVTGGARFVAPLRLPKDVAATTAAMGRVDLDPSHGDEDGSRWFMTEAESIPYSAADDARIPIGATIPGVIIAGEFVGDRADVRCMARWASGRWALEVARRLDTGSEYDVPIKTGVFMRVAAFDHSQIRHTRHVRPIRLEVEK</sequence>
<keyword evidence="4" id="KW-0349">Heme</keyword>
<evidence type="ECO:0000313" key="14">
    <source>
        <dbReference type="EMBL" id="SHN84738.1"/>
    </source>
</evidence>
<feature type="region of interest" description="Disordered" evidence="11">
    <location>
        <begin position="202"/>
        <end position="247"/>
    </location>
</feature>
<dbReference type="Pfam" id="PF01292">
    <property type="entry name" value="Ni_hydr_CYTB"/>
    <property type="match status" value="1"/>
</dbReference>
<feature type="domain" description="Cytochrome c-552/DMSO reductase-like haem-binding" evidence="13">
    <location>
        <begin position="300"/>
        <end position="619"/>
    </location>
</feature>
<evidence type="ECO:0000256" key="11">
    <source>
        <dbReference type="SAM" id="MobiDB-lite"/>
    </source>
</evidence>
<dbReference type="GO" id="GO:0046872">
    <property type="term" value="F:metal ion binding"/>
    <property type="evidence" value="ECO:0007669"/>
    <property type="project" value="UniProtKB-KW"/>
</dbReference>
<evidence type="ECO:0000256" key="9">
    <source>
        <dbReference type="ARBA" id="ARBA00023004"/>
    </source>
</evidence>
<reference evidence="15" key="1">
    <citation type="submission" date="2016-11" db="EMBL/GenBank/DDBJ databases">
        <authorList>
            <person name="Varghese N."/>
            <person name="Submissions S."/>
        </authorList>
    </citation>
    <scope>NUCLEOTIDE SEQUENCE [LARGE SCALE GENOMIC DNA]</scope>
    <source>
        <strain evidence="15">GAS401</strain>
    </source>
</reference>
<dbReference type="SMART" id="SM00887">
    <property type="entry name" value="EB_dh"/>
    <property type="match status" value="1"/>
</dbReference>
<dbReference type="Gene3D" id="1.20.950.20">
    <property type="entry name" value="Transmembrane di-heme cytochromes, Chain C"/>
    <property type="match status" value="1"/>
</dbReference>
<feature type="compositionally biased region" description="Polar residues" evidence="11">
    <location>
        <begin position="228"/>
        <end position="243"/>
    </location>
</feature>
<feature type="transmembrane region" description="Helical" evidence="12">
    <location>
        <begin position="253"/>
        <end position="273"/>
    </location>
</feature>
<evidence type="ECO:0000256" key="4">
    <source>
        <dbReference type="ARBA" id="ARBA00022617"/>
    </source>
</evidence>
<keyword evidence="5 12" id="KW-0812">Transmembrane</keyword>
<evidence type="ECO:0000256" key="2">
    <source>
        <dbReference type="ARBA" id="ARBA00022448"/>
    </source>
</evidence>
<keyword evidence="2" id="KW-0813">Transport</keyword>
<dbReference type="Proteomes" id="UP000184096">
    <property type="component" value="Chromosome I"/>
</dbReference>
<accession>A0A1M7UP56</accession>
<evidence type="ECO:0000259" key="13">
    <source>
        <dbReference type="SMART" id="SM00887"/>
    </source>
</evidence>
<feature type="transmembrane region" description="Helical" evidence="12">
    <location>
        <begin position="53"/>
        <end position="76"/>
    </location>
</feature>